<keyword evidence="1" id="KW-1185">Reference proteome</keyword>
<dbReference type="WBParaSite" id="scaffold51773_cov305.g25286">
    <property type="protein sequence ID" value="scaffold51773_cov305.g25286"/>
    <property type="gene ID" value="scaffold51773_cov305.g25286"/>
</dbReference>
<dbReference type="Proteomes" id="UP000887561">
    <property type="component" value="Unplaced"/>
</dbReference>
<sequence>MSNYQQQQIQSSSTTFPQYSQNIRQINSSQQSNQQQQQSLLPIEQRINPLGLPPQMLINYDKHSIETLCTLGKELILELMTRMFSIISALKLNIKGEKSSKNDNNVDNVRLQLEYSRLIFMALTEIRLRIDLKLFKELKTGETLKTCRPSDKDLI</sequence>
<organism evidence="1 2">
    <name type="scientific">Meloidogyne javanica</name>
    <name type="common">Root-knot nematode worm</name>
    <dbReference type="NCBI Taxonomy" id="6303"/>
    <lineage>
        <taxon>Eukaryota</taxon>
        <taxon>Metazoa</taxon>
        <taxon>Ecdysozoa</taxon>
        <taxon>Nematoda</taxon>
        <taxon>Chromadorea</taxon>
        <taxon>Rhabditida</taxon>
        <taxon>Tylenchina</taxon>
        <taxon>Tylenchomorpha</taxon>
        <taxon>Tylenchoidea</taxon>
        <taxon>Meloidogynidae</taxon>
        <taxon>Meloidogyninae</taxon>
        <taxon>Meloidogyne</taxon>
        <taxon>Meloidogyne incognita group</taxon>
    </lineage>
</organism>
<proteinExistence type="predicted"/>
<evidence type="ECO:0000313" key="1">
    <source>
        <dbReference type="Proteomes" id="UP000887561"/>
    </source>
</evidence>
<dbReference type="AlphaFoldDB" id="A0A915MWV7"/>
<accession>A0A915MWV7</accession>
<reference evidence="2" key="1">
    <citation type="submission" date="2022-11" db="UniProtKB">
        <authorList>
            <consortium name="WormBaseParasite"/>
        </authorList>
    </citation>
    <scope>IDENTIFICATION</scope>
</reference>
<protein>
    <submittedName>
        <fullName evidence="2">Uncharacterized protein</fullName>
    </submittedName>
</protein>
<evidence type="ECO:0000313" key="2">
    <source>
        <dbReference type="WBParaSite" id="scaffold51773_cov305.g25286"/>
    </source>
</evidence>
<name>A0A915MWV7_MELJA</name>